<dbReference type="Pfam" id="PF00107">
    <property type="entry name" value="ADH_zinc_N"/>
    <property type="match status" value="1"/>
</dbReference>
<protein>
    <submittedName>
        <fullName evidence="4">NADPH:quinone reductase-like protein</fullName>
    </submittedName>
</protein>
<keyword evidence="1" id="KW-0521">NADP</keyword>
<dbReference type="CDD" id="cd05276">
    <property type="entry name" value="p53_inducible_oxidoreductase"/>
    <property type="match status" value="1"/>
</dbReference>
<proteinExistence type="predicted"/>
<dbReference type="Proteomes" id="UP000242146">
    <property type="component" value="Unassembled WGS sequence"/>
</dbReference>
<sequence length="330" mass="36023">MRAVLVQQPGDASQLYIGETATPEPKELEVLVKIHSFCLNRMDIVQRRGFYPPPPGASSILGVEMSGTVEKVGSSVTKFKQGDSIFGLMGGGAYAEYAVIHQDLAMHKPDELSFEQAAAIPETWFTAYQALFSVAHFTQGESVLIHAGASGVGVAAIQLAKQNGAKHIFATVSSDEKVKFCESVGATRAINYKTQDWAQVVADVTRGAGVNVIIDPVGKDYFVKDLNNMAVDARLVILAFMSGATVEKVPLDVILRKRLQILGSTLRSRPLNYQIELCKAVYENVIQHGFAQGTYKVFIDKEFDWNDISAAHLFLESNQSMGKIVVHVTQ</sequence>
<evidence type="ECO:0000313" key="4">
    <source>
        <dbReference type="EMBL" id="ORX60243.1"/>
    </source>
</evidence>
<dbReference type="GO" id="GO:0070402">
    <property type="term" value="F:NADPH binding"/>
    <property type="evidence" value="ECO:0007669"/>
    <property type="project" value="TreeGrafter"/>
</dbReference>
<dbReference type="SUPFAM" id="SSF50129">
    <property type="entry name" value="GroES-like"/>
    <property type="match status" value="1"/>
</dbReference>
<dbReference type="InterPro" id="IPR013149">
    <property type="entry name" value="ADH-like_C"/>
</dbReference>
<gene>
    <name evidence="4" type="ORF">DM01DRAFT_1404550</name>
</gene>
<dbReference type="SUPFAM" id="SSF51735">
    <property type="entry name" value="NAD(P)-binding Rossmann-fold domains"/>
    <property type="match status" value="1"/>
</dbReference>
<evidence type="ECO:0000256" key="1">
    <source>
        <dbReference type="ARBA" id="ARBA00022857"/>
    </source>
</evidence>
<evidence type="ECO:0000259" key="3">
    <source>
        <dbReference type="SMART" id="SM00829"/>
    </source>
</evidence>
<feature type="domain" description="Enoyl reductase (ER)" evidence="3">
    <location>
        <begin position="10"/>
        <end position="326"/>
    </location>
</feature>
<accession>A0A1X2GRZ7</accession>
<dbReference type="STRING" id="101127.A0A1X2GRZ7"/>
<name>A0A1X2GRZ7_9FUNG</name>
<dbReference type="PANTHER" id="PTHR48106:SF18">
    <property type="entry name" value="QUINONE OXIDOREDUCTASE PIG3"/>
    <property type="match status" value="1"/>
</dbReference>
<dbReference type="GO" id="GO:0016651">
    <property type="term" value="F:oxidoreductase activity, acting on NAD(P)H"/>
    <property type="evidence" value="ECO:0007669"/>
    <property type="project" value="TreeGrafter"/>
</dbReference>
<evidence type="ECO:0000256" key="2">
    <source>
        <dbReference type="ARBA" id="ARBA00023002"/>
    </source>
</evidence>
<dbReference type="InterPro" id="IPR014189">
    <property type="entry name" value="Quinone_OxRdtase_PIG3"/>
</dbReference>
<dbReference type="InterPro" id="IPR013154">
    <property type="entry name" value="ADH-like_N"/>
</dbReference>
<comment type="caution">
    <text evidence="4">The sequence shown here is derived from an EMBL/GenBank/DDBJ whole genome shotgun (WGS) entry which is preliminary data.</text>
</comment>
<dbReference type="EMBL" id="MCGT01000004">
    <property type="protein sequence ID" value="ORX60243.1"/>
    <property type="molecule type" value="Genomic_DNA"/>
</dbReference>
<dbReference type="PANTHER" id="PTHR48106">
    <property type="entry name" value="QUINONE OXIDOREDUCTASE PIG3-RELATED"/>
    <property type="match status" value="1"/>
</dbReference>
<dbReference type="SMART" id="SM00829">
    <property type="entry name" value="PKS_ER"/>
    <property type="match status" value="1"/>
</dbReference>
<dbReference type="NCBIfam" id="TIGR02824">
    <property type="entry name" value="quinone_pig3"/>
    <property type="match status" value="1"/>
</dbReference>
<dbReference type="OrthoDB" id="203908at2759"/>
<dbReference type="InterPro" id="IPR011032">
    <property type="entry name" value="GroES-like_sf"/>
</dbReference>
<dbReference type="Pfam" id="PF08240">
    <property type="entry name" value="ADH_N"/>
    <property type="match status" value="1"/>
</dbReference>
<organism evidence="4 5">
    <name type="scientific">Hesseltinella vesiculosa</name>
    <dbReference type="NCBI Taxonomy" id="101127"/>
    <lineage>
        <taxon>Eukaryota</taxon>
        <taxon>Fungi</taxon>
        <taxon>Fungi incertae sedis</taxon>
        <taxon>Mucoromycota</taxon>
        <taxon>Mucoromycotina</taxon>
        <taxon>Mucoromycetes</taxon>
        <taxon>Mucorales</taxon>
        <taxon>Cunninghamellaceae</taxon>
        <taxon>Hesseltinella</taxon>
    </lineage>
</organism>
<dbReference type="InterPro" id="IPR020843">
    <property type="entry name" value="ER"/>
</dbReference>
<dbReference type="InterPro" id="IPR036291">
    <property type="entry name" value="NAD(P)-bd_dom_sf"/>
</dbReference>
<evidence type="ECO:0000313" key="5">
    <source>
        <dbReference type="Proteomes" id="UP000242146"/>
    </source>
</evidence>
<keyword evidence="5" id="KW-1185">Reference proteome</keyword>
<dbReference type="AlphaFoldDB" id="A0A1X2GRZ7"/>
<reference evidence="4 5" key="1">
    <citation type="submission" date="2016-07" db="EMBL/GenBank/DDBJ databases">
        <title>Pervasive Adenine N6-methylation of Active Genes in Fungi.</title>
        <authorList>
            <consortium name="DOE Joint Genome Institute"/>
            <person name="Mondo S.J."/>
            <person name="Dannebaum R.O."/>
            <person name="Kuo R.C."/>
            <person name="Labutti K."/>
            <person name="Haridas S."/>
            <person name="Kuo A."/>
            <person name="Salamov A."/>
            <person name="Ahrendt S.R."/>
            <person name="Lipzen A."/>
            <person name="Sullivan W."/>
            <person name="Andreopoulos W.B."/>
            <person name="Clum A."/>
            <person name="Lindquist E."/>
            <person name="Daum C."/>
            <person name="Ramamoorthy G.K."/>
            <person name="Gryganskyi A."/>
            <person name="Culley D."/>
            <person name="Magnuson J.K."/>
            <person name="James T.Y."/>
            <person name="O'Malley M.A."/>
            <person name="Stajich J.E."/>
            <person name="Spatafora J.W."/>
            <person name="Visel A."/>
            <person name="Grigoriev I.V."/>
        </authorList>
    </citation>
    <scope>NUCLEOTIDE SEQUENCE [LARGE SCALE GENOMIC DNA]</scope>
    <source>
        <strain evidence="4 5">NRRL 3301</strain>
    </source>
</reference>
<dbReference type="Gene3D" id="3.90.180.10">
    <property type="entry name" value="Medium-chain alcohol dehydrogenases, catalytic domain"/>
    <property type="match status" value="1"/>
</dbReference>
<keyword evidence="2" id="KW-0560">Oxidoreductase</keyword>
<dbReference type="Gene3D" id="3.40.50.720">
    <property type="entry name" value="NAD(P)-binding Rossmann-like Domain"/>
    <property type="match status" value="1"/>
</dbReference>